<dbReference type="InterPro" id="IPR009057">
    <property type="entry name" value="Homeodomain-like_sf"/>
</dbReference>
<dbReference type="EMBL" id="JBFSEQ010000013">
    <property type="protein sequence ID" value="KAL2762444.1"/>
    <property type="molecule type" value="Genomic_DNA"/>
</dbReference>
<feature type="compositionally biased region" description="Acidic residues" evidence="7">
    <location>
        <begin position="227"/>
        <end position="258"/>
    </location>
</feature>
<dbReference type="GO" id="GO:0005634">
    <property type="term" value="C:nucleus"/>
    <property type="evidence" value="ECO:0007669"/>
    <property type="project" value="UniProtKB-SubCell"/>
</dbReference>
<dbReference type="SUPFAM" id="SSF46689">
    <property type="entry name" value="Homeodomain-like"/>
    <property type="match status" value="1"/>
</dbReference>
<evidence type="ECO:0000259" key="8">
    <source>
        <dbReference type="PROSITE" id="PS50071"/>
    </source>
</evidence>
<sequence>MSFPQLGYQYIRPLYPPERPGAAGGGGSAGSRGGPGAGASELAASGSLSNVLSSVYGAPYAAAAAAAAAAQGYGAFLPYAAELPIFPQLGAQYELKDSPGVQHPAAAAAFPHPHPAFYPYGQYQFGDPSRPKNATRESTSTLKAWLNEHRKNPYPTKGEKIMLAIITKMTLTQVSTWFANARRRLKKENKMTWAPRSRTDEEGNAYGSEREEEDEEEDEEDGKRELELEEEELVGEEEDTGGEGLADDDEDEEIDLENLDGAAAGPELSLAGTARRDGDLGLGPILDSKNSDSEDSSEGLEDRPLPVLNLAPETPPVAAALPSPPSPPAGLDLCAPAPAPASALQKPKIWSLAETATSPDNPRRSPPGAGGSPPGAAVAPPALQLSPAAAAAAAAHRLVSAPLGKFPAWTNRPFPGPPPGPRPHPLSLLGSAPPHLLGLPGAAGHPAAAAAAAAAFARPAEQEGGTDRCSALEVEKKLLKTAFQPVPRRPQNHLDAALVLSALSSS</sequence>
<dbReference type="InterPro" id="IPR003893">
    <property type="entry name" value="Iroquois_homeo"/>
</dbReference>
<feature type="compositionally biased region" description="Pro residues" evidence="7">
    <location>
        <begin position="414"/>
        <end position="424"/>
    </location>
</feature>
<dbReference type="Proteomes" id="UP001610411">
    <property type="component" value="Unassembled WGS sequence"/>
</dbReference>
<dbReference type="CDD" id="cd00086">
    <property type="entry name" value="homeodomain"/>
    <property type="match status" value="1"/>
</dbReference>
<dbReference type="InterPro" id="IPR001356">
    <property type="entry name" value="HD"/>
</dbReference>
<feature type="region of interest" description="Disordered" evidence="7">
    <location>
        <begin position="406"/>
        <end position="434"/>
    </location>
</feature>
<dbReference type="Pfam" id="PF05920">
    <property type="entry name" value="Homeobox_KN"/>
    <property type="match status" value="1"/>
</dbReference>
<dbReference type="FunFam" id="1.10.10.60:FF:000003">
    <property type="entry name" value="Iroquois-class homeobox protein IRX"/>
    <property type="match status" value="1"/>
</dbReference>
<keyword evidence="10" id="KW-1185">Reference proteome</keyword>
<dbReference type="Gene3D" id="1.10.10.60">
    <property type="entry name" value="Homeodomain-like"/>
    <property type="match status" value="1"/>
</dbReference>
<feature type="compositionally biased region" description="Low complexity" evidence="7">
    <location>
        <begin position="425"/>
        <end position="434"/>
    </location>
</feature>
<evidence type="ECO:0000256" key="1">
    <source>
        <dbReference type="ARBA" id="ARBA00004123"/>
    </source>
</evidence>
<evidence type="ECO:0000256" key="7">
    <source>
        <dbReference type="SAM" id="MobiDB-lite"/>
    </source>
</evidence>
<comment type="similarity">
    <text evidence="2">Belongs to the TALE/IRO homeobox family.</text>
</comment>
<dbReference type="SMART" id="SM00548">
    <property type="entry name" value="IRO"/>
    <property type="match status" value="1"/>
</dbReference>
<protein>
    <submittedName>
        <fullName evidence="9">Iroquois-class homeodomain protein IRX-3</fullName>
    </submittedName>
</protein>
<feature type="compositionally biased region" description="Gly residues" evidence="7">
    <location>
        <begin position="22"/>
        <end position="37"/>
    </location>
</feature>
<reference evidence="9 10" key="1">
    <citation type="journal article" date="2024" name="G3 (Bethesda)">
        <title>A hybrid genome assembly of the endangered aye-aye (Daubentonia madagascariensis).</title>
        <authorList>
            <person name="Versoza C.J."/>
            <person name="Pfeifer S.P."/>
        </authorList>
    </citation>
    <scope>NUCLEOTIDE SEQUENCE [LARGE SCALE GENOMIC DNA]</scope>
    <source>
        <strain evidence="9">6821</strain>
    </source>
</reference>
<evidence type="ECO:0000256" key="5">
    <source>
        <dbReference type="ARBA" id="ARBA00023242"/>
    </source>
</evidence>
<dbReference type="InterPro" id="IPR017970">
    <property type="entry name" value="Homeobox_CS"/>
</dbReference>
<evidence type="ECO:0000256" key="3">
    <source>
        <dbReference type="ARBA" id="ARBA00023125"/>
    </source>
</evidence>
<evidence type="ECO:0000256" key="2">
    <source>
        <dbReference type="ARBA" id="ARBA00008446"/>
    </source>
</evidence>
<feature type="DNA-binding region" description="Homeobox" evidence="6">
    <location>
        <begin position="137"/>
        <end position="189"/>
    </location>
</feature>
<keyword evidence="4 6" id="KW-0371">Homeobox</keyword>
<keyword evidence="3 6" id="KW-0238">DNA-binding</keyword>
<accession>A0ABD2D6I7</accession>
<dbReference type="PROSITE" id="PS50071">
    <property type="entry name" value="HOMEOBOX_2"/>
    <property type="match status" value="1"/>
</dbReference>
<organism evidence="9 10">
    <name type="scientific">Daubentonia madagascariensis</name>
    <name type="common">Aye-aye</name>
    <name type="synonym">Sciurus madagascariensis</name>
    <dbReference type="NCBI Taxonomy" id="31869"/>
    <lineage>
        <taxon>Eukaryota</taxon>
        <taxon>Metazoa</taxon>
        <taxon>Chordata</taxon>
        <taxon>Craniata</taxon>
        <taxon>Vertebrata</taxon>
        <taxon>Euteleostomi</taxon>
        <taxon>Mammalia</taxon>
        <taxon>Eutheria</taxon>
        <taxon>Euarchontoglires</taxon>
        <taxon>Primates</taxon>
        <taxon>Strepsirrhini</taxon>
        <taxon>Chiromyiformes</taxon>
        <taxon>Daubentoniidae</taxon>
        <taxon>Daubentonia</taxon>
    </lineage>
</organism>
<feature type="region of interest" description="Disordered" evidence="7">
    <location>
        <begin position="190"/>
        <end position="381"/>
    </location>
</feature>
<keyword evidence="5 6" id="KW-0539">Nucleus</keyword>
<dbReference type="SMART" id="SM00389">
    <property type="entry name" value="HOX"/>
    <property type="match status" value="1"/>
</dbReference>
<dbReference type="GO" id="GO:0003677">
    <property type="term" value="F:DNA binding"/>
    <property type="evidence" value="ECO:0007669"/>
    <property type="project" value="UniProtKB-UniRule"/>
</dbReference>
<feature type="compositionally biased region" description="Low complexity" evidence="7">
    <location>
        <begin position="329"/>
        <end position="347"/>
    </location>
</feature>
<feature type="domain" description="Homeobox" evidence="8">
    <location>
        <begin position="135"/>
        <end position="188"/>
    </location>
</feature>
<evidence type="ECO:0000256" key="6">
    <source>
        <dbReference type="PROSITE-ProRule" id="PRU00108"/>
    </source>
</evidence>
<dbReference type="InterPro" id="IPR008422">
    <property type="entry name" value="KN_HD"/>
</dbReference>
<evidence type="ECO:0000256" key="4">
    <source>
        <dbReference type="ARBA" id="ARBA00023155"/>
    </source>
</evidence>
<evidence type="ECO:0000313" key="9">
    <source>
        <dbReference type="EMBL" id="KAL2762444.1"/>
    </source>
</evidence>
<dbReference type="PROSITE" id="PS00027">
    <property type="entry name" value="HOMEOBOX_1"/>
    <property type="match status" value="1"/>
</dbReference>
<name>A0ABD2D6I7_DAUMA</name>
<feature type="region of interest" description="Disordered" evidence="7">
    <location>
        <begin position="20"/>
        <end position="40"/>
    </location>
</feature>
<feature type="compositionally biased region" description="Acidic residues" evidence="7">
    <location>
        <begin position="210"/>
        <end position="220"/>
    </location>
</feature>
<proteinExistence type="inferred from homology"/>
<dbReference type="PANTHER" id="PTHR11211">
    <property type="entry name" value="IROQUOIS-CLASS HOMEODOMAIN PROTEIN IRX"/>
    <property type="match status" value="1"/>
</dbReference>
<comment type="caution">
    <text evidence="9">The sequence shown here is derived from an EMBL/GenBank/DDBJ whole genome shotgun (WGS) entry which is preliminary data.</text>
</comment>
<dbReference type="AlphaFoldDB" id="A0ABD2D6I7"/>
<gene>
    <name evidence="9" type="ORF">WCI35_030794</name>
</gene>
<comment type="subcellular location">
    <subcellularLocation>
        <location evidence="1 6">Nucleus</location>
    </subcellularLocation>
</comment>
<dbReference type="PANTHER" id="PTHR11211:SF14">
    <property type="entry name" value="IROQUOIS-CLASS HOMEODOMAIN PROTEIN IRX-3"/>
    <property type="match status" value="1"/>
</dbReference>
<evidence type="ECO:0000313" key="10">
    <source>
        <dbReference type="Proteomes" id="UP001610411"/>
    </source>
</evidence>